<evidence type="ECO:0000313" key="2">
    <source>
        <dbReference type="EMBL" id="KAG7343339.1"/>
    </source>
</evidence>
<keyword evidence="1" id="KW-0812">Transmembrane</keyword>
<reference evidence="2" key="2">
    <citation type="submission" date="2021-04" db="EMBL/GenBank/DDBJ databases">
        <authorList>
            <person name="Podell S."/>
        </authorList>
    </citation>
    <scope>NUCLEOTIDE SEQUENCE</scope>
    <source>
        <strain evidence="2">Hildebrandi</strain>
    </source>
</reference>
<comment type="caution">
    <text evidence="2">The sequence shown here is derived from an EMBL/GenBank/DDBJ whole genome shotgun (WGS) entry which is preliminary data.</text>
</comment>
<dbReference type="EMBL" id="JAGRRH010000024">
    <property type="protein sequence ID" value="KAG7343339.1"/>
    <property type="molecule type" value="Genomic_DNA"/>
</dbReference>
<sequence>MKSFLAILGALVSAILHPNGMPPVGCHALWVVLLLIGRLLLAAFLVPIVLITVMMSDSGTYVAVNGAMAMMYAMSLLIWAALLMSWRCLVASICLILSIFLTISICSERLEWLLVPMLIILCVTITEALPAPLRTTWKFLVWCSTNADDSEIYNDLVQDAENGEGVPLPIKSAW</sequence>
<keyword evidence="1" id="KW-1133">Transmembrane helix</keyword>
<feature type="transmembrane region" description="Helical" evidence="1">
    <location>
        <begin position="28"/>
        <end position="50"/>
    </location>
</feature>
<name>A0A9K3KGJ9_9STRA</name>
<dbReference type="Proteomes" id="UP000693970">
    <property type="component" value="Unassembled WGS sequence"/>
</dbReference>
<evidence type="ECO:0000256" key="1">
    <source>
        <dbReference type="SAM" id="Phobius"/>
    </source>
</evidence>
<protein>
    <submittedName>
        <fullName evidence="2">Uncharacterized protein</fullName>
    </submittedName>
</protein>
<accession>A0A9K3KGJ9</accession>
<feature type="transmembrane region" description="Helical" evidence="1">
    <location>
        <begin position="113"/>
        <end position="131"/>
    </location>
</feature>
<organism evidence="2 3">
    <name type="scientific">Nitzschia inconspicua</name>
    <dbReference type="NCBI Taxonomy" id="303405"/>
    <lineage>
        <taxon>Eukaryota</taxon>
        <taxon>Sar</taxon>
        <taxon>Stramenopiles</taxon>
        <taxon>Ochrophyta</taxon>
        <taxon>Bacillariophyta</taxon>
        <taxon>Bacillariophyceae</taxon>
        <taxon>Bacillariophycidae</taxon>
        <taxon>Bacillariales</taxon>
        <taxon>Bacillariaceae</taxon>
        <taxon>Nitzschia</taxon>
    </lineage>
</organism>
<keyword evidence="3" id="KW-1185">Reference proteome</keyword>
<feature type="transmembrane region" description="Helical" evidence="1">
    <location>
        <begin position="89"/>
        <end position="106"/>
    </location>
</feature>
<evidence type="ECO:0000313" key="3">
    <source>
        <dbReference type="Proteomes" id="UP000693970"/>
    </source>
</evidence>
<feature type="transmembrane region" description="Helical" evidence="1">
    <location>
        <begin position="62"/>
        <end position="83"/>
    </location>
</feature>
<proteinExistence type="predicted"/>
<gene>
    <name evidence="2" type="ORF">IV203_021284</name>
</gene>
<keyword evidence="1" id="KW-0472">Membrane</keyword>
<dbReference type="AlphaFoldDB" id="A0A9K3KGJ9"/>
<reference evidence="2" key="1">
    <citation type="journal article" date="2021" name="Sci. Rep.">
        <title>Diploid genomic architecture of Nitzschia inconspicua, an elite biomass production diatom.</title>
        <authorList>
            <person name="Oliver A."/>
            <person name="Podell S."/>
            <person name="Pinowska A."/>
            <person name="Traller J.C."/>
            <person name="Smith S.R."/>
            <person name="McClure R."/>
            <person name="Beliaev A."/>
            <person name="Bohutskyi P."/>
            <person name="Hill E.A."/>
            <person name="Rabines A."/>
            <person name="Zheng H."/>
            <person name="Allen L.Z."/>
            <person name="Kuo A."/>
            <person name="Grigoriev I.V."/>
            <person name="Allen A.E."/>
            <person name="Hazlebeck D."/>
            <person name="Allen E.E."/>
        </authorList>
    </citation>
    <scope>NUCLEOTIDE SEQUENCE</scope>
    <source>
        <strain evidence="2">Hildebrandi</strain>
    </source>
</reference>